<gene>
    <name evidence="1" type="ORF">S01H4_52840</name>
</gene>
<dbReference type="PANTHER" id="PTHR12697:SF38">
    <property type="entry name" value="PBS LYASE HEAT DOMAIN PROTEIN REPEAT-CONTAINING PROTEIN"/>
    <property type="match status" value="1"/>
</dbReference>
<proteinExistence type="predicted"/>
<dbReference type="GO" id="GO:0016491">
    <property type="term" value="F:oxidoreductase activity"/>
    <property type="evidence" value="ECO:0007669"/>
    <property type="project" value="TreeGrafter"/>
</dbReference>
<dbReference type="Gene3D" id="1.25.10.10">
    <property type="entry name" value="Leucine-rich Repeat Variant"/>
    <property type="match status" value="2"/>
</dbReference>
<dbReference type="AlphaFoldDB" id="X1F425"/>
<dbReference type="SMART" id="SM00567">
    <property type="entry name" value="EZ_HEAT"/>
    <property type="match status" value="6"/>
</dbReference>
<evidence type="ECO:0008006" key="2">
    <source>
        <dbReference type="Google" id="ProtNLM"/>
    </source>
</evidence>
<protein>
    <recommendedName>
        <fullName evidence="2">HEAT repeat domain-containing protein</fullName>
    </recommendedName>
</protein>
<dbReference type="SUPFAM" id="SSF48371">
    <property type="entry name" value="ARM repeat"/>
    <property type="match status" value="1"/>
</dbReference>
<dbReference type="InterPro" id="IPR011989">
    <property type="entry name" value="ARM-like"/>
</dbReference>
<feature type="non-terminal residue" evidence="1">
    <location>
        <position position="1"/>
    </location>
</feature>
<dbReference type="InterPro" id="IPR004155">
    <property type="entry name" value="PBS_lyase_HEAT"/>
</dbReference>
<dbReference type="InterPro" id="IPR016024">
    <property type="entry name" value="ARM-type_fold"/>
</dbReference>
<name>X1F425_9ZZZZ</name>
<reference evidence="1" key="1">
    <citation type="journal article" date="2014" name="Front. Microbiol.">
        <title>High frequency of phylogenetically diverse reductive dehalogenase-homologous genes in deep subseafloor sedimentary metagenomes.</title>
        <authorList>
            <person name="Kawai M."/>
            <person name="Futagami T."/>
            <person name="Toyoda A."/>
            <person name="Takaki Y."/>
            <person name="Nishi S."/>
            <person name="Hori S."/>
            <person name="Arai W."/>
            <person name="Tsubouchi T."/>
            <person name="Morono Y."/>
            <person name="Uchiyama I."/>
            <person name="Ito T."/>
            <person name="Fujiyama A."/>
            <person name="Inagaki F."/>
            <person name="Takami H."/>
        </authorList>
    </citation>
    <scope>NUCLEOTIDE SEQUENCE</scope>
    <source>
        <strain evidence="1">Expedition CK06-06</strain>
    </source>
</reference>
<accession>X1F425</accession>
<comment type="caution">
    <text evidence="1">The sequence shown here is derived from an EMBL/GenBank/DDBJ whole genome shotgun (WGS) entry which is preliminary data.</text>
</comment>
<dbReference type="Pfam" id="PF13646">
    <property type="entry name" value="HEAT_2"/>
    <property type="match status" value="2"/>
</dbReference>
<dbReference type="PANTHER" id="PTHR12697">
    <property type="entry name" value="PBS LYASE HEAT-LIKE PROTEIN"/>
    <property type="match status" value="1"/>
</dbReference>
<dbReference type="EMBL" id="BART01030230">
    <property type="protein sequence ID" value="GAH15528.1"/>
    <property type="molecule type" value="Genomic_DNA"/>
</dbReference>
<organism evidence="1">
    <name type="scientific">marine sediment metagenome</name>
    <dbReference type="NCBI Taxonomy" id="412755"/>
    <lineage>
        <taxon>unclassified sequences</taxon>
        <taxon>metagenomes</taxon>
        <taxon>ecological metagenomes</taxon>
    </lineage>
</organism>
<evidence type="ECO:0000313" key="1">
    <source>
        <dbReference type="EMBL" id="GAH15528.1"/>
    </source>
</evidence>
<sequence>IRKESAIALGRIASPTYDSISSLIKALDDESDVVRTEVAKSLGKMGADAHDAIPPLMESLKDMSWTVRTASAQAISEIGKESTTAIPSLISALEDNDWRVRSRVINTLTEIGEETIPFLLEIVNHENPIVRKGVSEALGEIGIADQKVMEELGKSLKDRKEGVRGKAADALRSIGKDSIPTLIDMLIRVRYEEHLQL</sequence>